<gene>
    <name evidence="2" type="ORF">PTT_15280</name>
</gene>
<accession>E3RZV9</accession>
<sequence>MRPIFESDDVKGSFFLTTLPDTMDHIVDNLSTRNLTSFADIEPKLLDLAEKHTLDVDSTAYAANRYTKNETSKRVYMVSKHNYTLVGHISGDCDRLRYNKEYNSKKSTTKDTRHVKKAKGNKASNAIIVQYSDSDTEVNAFTASMGTINAHGKRLREVSAYLDTLSSGSSLSNSWLFDSGTSRHMSGNIDDFVTLEPARGTITVAGQQKIPIEGQGTVRLTLVLPDGSTRFSELTNVLFSEQLKSTRLFSWPYVRNKGYEVQATGDHLYLTKLDGRYSLWATYKNGLMEIQTTNSTSTDANVSSASVTG</sequence>
<name>E3RZV9_PYRTT</name>
<keyword evidence="3" id="KW-1185">Reference proteome</keyword>
<dbReference type="InterPro" id="IPR054722">
    <property type="entry name" value="PolX-like_BBD"/>
</dbReference>
<dbReference type="Proteomes" id="UP000001067">
    <property type="component" value="Unassembled WGS sequence"/>
</dbReference>
<feature type="domain" description="Retrovirus-related Pol polyprotein from transposon TNT 1-94-like beta-barrel" evidence="1">
    <location>
        <begin position="175"/>
        <end position="259"/>
    </location>
</feature>
<organism evidence="3">
    <name type="scientific">Pyrenophora teres f. teres (strain 0-1)</name>
    <name type="common">Barley net blotch fungus</name>
    <name type="synonym">Drechslera teres f. teres</name>
    <dbReference type="NCBI Taxonomy" id="861557"/>
    <lineage>
        <taxon>Eukaryota</taxon>
        <taxon>Fungi</taxon>
        <taxon>Dikarya</taxon>
        <taxon>Ascomycota</taxon>
        <taxon>Pezizomycotina</taxon>
        <taxon>Dothideomycetes</taxon>
        <taxon>Pleosporomycetidae</taxon>
        <taxon>Pleosporales</taxon>
        <taxon>Pleosporineae</taxon>
        <taxon>Pleosporaceae</taxon>
        <taxon>Pyrenophora</taxon>
    </lineage>
</organism>
<dbReference type="Pfam" id="PF22936">
    <property type="entry name" value="Pol_BBD"/>
    <property type="match status" value="1"/>
</dbReference>
<evidence type="ECO:0000313" key="3">
    <source>
        <dbReference type="Proteomes" id="UP000001067"/>
    </source>
</evidence>
<dbReference type="KEGG" id="pte:PTT_15280"/>
<reference evidence="2 3" key="1">
    <citation type="journal article" date="2010" name="Genome Biol.">
        <title>A first genome assembly of the barley fungal pathogen Pyrenophora teres f. teres.</title>
        <authorList>
            <person name="Ellwood S.R."/>
            <person name="Liu Z."/>
            <person name="Syme R.A."/>
            <person name="Lai Z."/>
            <person name="Hane J.K."/>
            <person name="Keiper F."/>
            <person name="Moffat C.S."/>
            <person name="Oliver R.P."/>
            <person name="Friesen T.L."/>
        </authorList>
    </citation>
    <scope>NUCLEOTIDE SEQUENCE [LARGE SCALE GENOMIC DNA]</scope>
    <source>
        <strain evidence="2 3">0-1</strain>
    </source>
</reference>
<dbReference type="AlphaFoldDB" id="E3RZV9"/>
<evidence type="ECO:0000259" key="1">
    <source>
        <dbReference type="Pfam" id="PF22936"/>
    </source>
</evidence>
<proteinExistence type="predicted"/>
<dbReference type="HOGENOM" id="CLU_900600_0_0_1"/>
<dbReference type="EMBL" id="GL536220">
    <property type="protein sequence ID" value="EFQ88742.1"/>
    <property type="molecule type" value="Genomic_DNA"/>
</dbReference>
<evidence type="ECO:0000313" key="2">
    <source>
        <dbReference type="EMBL" id="EFQ88742.1"/>
    </source>
</evidence>
<protein>
    <recommendedName>
        <fullName evidence="1">Retrovirus-related Pol polyprotein from transposon TNT 1-94-like beta-barrel domain-containing protein</fullName>
    </recommendedName>
</protein>
<dbReference type="OrthoDB" id="3791653at2759"/>